<keyword evidence="2" id="KW-1185">Reference proteome</keyword>
<proteinExistence type="predicted"/>
<evidence type="ECO:0000313" key="2">
    <source>
        <dbReference type="Proteomes" id="UP001050975"/>
    </source>
</evidence>
<evidence type="ECO:0000313" key="1">
    <source>
        <dbReference type="EMBL" id="GET42252.1"/>
    </source>
</evidence>
<sequence>MLAELLEVVKVLSEVIDRSQQAGEENRERIAQYLENIEECLRESVKQLQKGQVPNSKWSELQTYAQQLPGIIGQDIGQQTANQLSSMLSNIARNLPTNNDISSIENAAGILRGFANTIRVNRPPNTPISTGDQPTGKTRRKFLTYTAFGGTGLAGGYLFHKIIHPTTPTPPPTDDEFPPISW</sequence>
<organism evidence="1 2">
    <name type="scientific">Microseira wollei NIES-4236</name>
    <dbReference type="NCBI Taxonomy" id="2530354"/>
    <lineage>
        <taxon>Bacteria</taxon>
        <taxon>Bacillati</taxon>
        <taxon>Cyanobacteriota</taxon>
        <taxon>Cyanophyceae</taxon>
        <taxon>Oscillatoriophycideae</taxon>
        <taxon>Aerosakkonematales</taxon>
        <taxon>Aerosakkonemataceae</taxon>
        <taxon>Microseira</taxon>
    </lineage>
</organism>
<accession>A0AAV3XRB8</accession>
<dbReference type="Proteomes" id="UP001050975">
    <property type="component" value="Unassembled WGS sequence"/>
</dbReference>
<protein>
    <submittedName>
        <fullName evidence="1">Uncharacterized protein</fullName>
    </submittedName>
</protein>
<dbReference type="EMBL" id="BLAY01000155">
    <property type="protein sequence ID" value="GET42252.1"/>
    <property type="molecule type" value="Genomic_DNA"/>
</dbReference>
<name>A0AAV3XRB8_9CYAN</name>
<reference evidence="1" key="1">
    <citation type="submission" date="2019-10" db="EMBL/GenBank/DDBJ databases">
        <title>Draft genome sequece of Microseira wollei NIES-4236.</title>
        <authorList>
            <person name="Yamaguchi H."/>
            <person name="Suzuki S."/>
            <person name="Kawachi M."/>
        </authorList>
    </citation>
    <scope>NUCLEOTIDE SEQUENCE</scope>
    <source>
        <strain evidence="1">NIES-4236</strain>
    </source>
</reference>
<dbReference type="AlphaFoldDB" id="A0AAV3XRB8"/>
<dbReference type="RefSeq" id="WP_226589511.1">
    <property type="nucleotide sequence ID" value="NZ_BLAY01000155.1"/>
</dbReference>
<comment type="caution">
    <text evidence="1">The sequence shown here is derived from an EMBL/GenBank/DDBJ whole genome shotgun (WGS) entry which is preliminary data.</text>
</comment>
<gene>
    <name evidence="1" type="ORF">MiSe_70660</name>
</gene>